<accession>A0A151RQQ8</accession>
<evidence type="ECO:0000256" key="1">
    <source>
        <dbReference type="SAM" id="MobiDB-lite"/>
    </source>
</evidence>
<name>A0A151RQQ8_CAJCA</name>
<dbReference type="Proteomes" id="UP000075243">
    <property type="component" value="Unassembled WGS sequence"/>
</dbReference>
<evidence type="ECO:0000313" key="2">
    <source>
        <dbReference type="EMBL" id="KYP44852.1"/>
    </source>
</evidence>
<gene>
    <name evidence="2" type="ORF">KK1_033658</name>
</gene>
<keyword evidence="3" id="KW-1185">Reference proteome</keyword>
<feature type="region of interest" description="Disordered" evidence="1">
    <location>
        <begin position="1"/>
        <end position="29"/>
    </location>
</feature>
<dbReference type="EMBL" id="KQ483611">
    <property type="protein sequence ID" value="KYP44852.1"/>
    <property type="molecule type" value="Genomic_DNA"/>
</dbReference>
<dbReference type="Gramene" id="C.cajan_31412.t">
    <property type="protein sequence ID" value="C.cajan_31412.t"/>
    <property type="gene ID" value="C.cajan_31412"/>
</dbReference>
<organism evidence="2 3">
    <name type="scientific">Cajanus cajan</name>
    <name type="common">Pigeon pea</name>
    <name type="synonym">Cajanus indicus</name>
    <dbReference type="NCBI Taxonomy" id="3821"/>
    <lineage>
        <taxon>Eukaryota</taxon>
        <taxon>Viridiplantae</taxon>
        <taxon>Streptophyta</taxon>
        <taxon>Embryophyta</taxon>
        <taxon>Tracheophyta</taxon>
        <taxon>Spermatophyta</taxon>
        <taxon>Magnoliopsida</taxon>
        <taxon>eudicotyledons</taxon>
        <taxon>Gunneridae</taxon>
        <taxon>Pentapetalae</taxon>
        <taxon>rosids</taxon>
        <taxon>fabids</taxon>
        <taxon>Fabales</taxon>
        <taxon>Fabaceae</taxon>
        <taxon>Papilionoideae</taxon>
        <taxon>50 kb inversion clade</taxon>
        <taxon>NPAAA clade</taxon>
        <taxon>indigoferoid/millettioid clade</taxon>
        <taxon>Phaseoleae</taxon>
        <taxon>Cajanus</taxon>
    </lineage>
</organism>
<sequence length="183" mass="19206">MASQGSESEIELVVDTTTSRNSVKNRESTSSMVAKRSIMSLNSILTKFHAGYFRISLSFGGQALLWKTLIEPTHDDTNTNTNTTTLLGAVRASQNGDVFGAVVGVCGAGGGAGREDLRAVVHEGEEVSIRCGEPHEPDVGDRELGGGTRRRAYGLEGECGWVVFAGDGALLGLVCDALSAFIG</sequence>
<feature type="compositionally biased region" description="Polar residues" evidence="1">
    <location>
        <begin position="15"/>
        <end position="29"/>
    </location>
</feature>
<protein>
    <submittedName>
        <fullName evidence="2">Uncharacterized protein</fullName>
    </submittedName>
</protein>
<dbReference type="AlphaFoldDB" id="A0A151RQQ8"/>
<proteinExistence type="predicted"/>
<evidence type="ECO:0000313" key="3">
    <source>
        <dbReference type="Proteomes" id="UP000075243"/>
    </source>
</evidence>
<reference evidence="2" key="1">
    <citation type="journal article" date="2012" name="Nat. Biotechnol.">
        <title>Draft genome sequence of pigeonpea (Cajanus cajan), an orphan legume crop of resource-poor farmers.</title>
        <authorList>
            <person name="Varshney R.K."/>
            <person name="Chen W."/>
            <person name="Li Y."/>
            <person name="Bharti A.K."/>
            <person name="Saxena R.K."/>
            <person name="Schlueter J.A."/>
            <person name="Donoghue M.T."/>
            <person name="Azam S."/>
            <person name="Fan G."/>
            <person name="Whaley A.M."/>
            <person name="Farmer A.D."/>
            <person name="Sheridan J."/>
            <person name="Iwata A."/>
            <person name="Tuteja R."/>
            <person name="Penmetsa R.V."/>
            <person name="Wu W."/>
            <person name="Upadhyaya H.D."/>
            <person name="Yang S.P."/>
            <person name="Shah T."/>
            <person name="Saxena K.B."/>
            <person name="Michael T."/>
            <person name="McCombie W.R."/>
            <person name="Yang B."/>
            <person name="Zhang G."/>
            <person name="Yang H."/>
            <person name="Wang J."/>
            <person name="Spillane C."/>
            <person name="Cook D.R."/>
            <person name="May G.D."/>
            <person name="Xu X."/>
            <person name="Jackson S.A."/>
        </authorList>
    </citation>
    <scope>NUCLEOTIDE SEQUENCE [LARGE SCALE GENOMIC DNA]</scope>
</reference>